<sequence length="361" mass="41149">MILLPYASTLYYLAVATNFVQGYIFFAAHLDDLKDVAKKLIPVTVSLPGQKENPASQLGKTNDAANEEYGEAVNYPEYMIVNYRDTTAVPDRVAHIQRSQGRKVLAADKLNIDKLAREIKERVLKELADEFLRFKLNKKRKEIAQKSKYNDPSNERIVEHIETTLYVTTKKPPMRQTKPKSKVKKSRDNSAETTPSGVVVDDFEMEETELGARTNDSYEYYVAPSRDESVFVTVANNPKVSRNTKFRYKIETNNDANTSRTKQFGRRPKLDVSNDRSKGNPNRAIIVKRPTTAGLKYEGGETHILSDVESEERPAPTQKTVRPTRPRFSMSSPNYYASLPTVAERYNFDEPLPESDRRPLE</sequence>
<dbReference type="EMBL" id="OW152842">
    <property type="protein sequence ID" value="CAH2065103.1"/>
    <property type="molecule type" value="Genomic_DNA"/>
</dbReference>
<evidence type="ECO:0000256" key="1">
    <source>
        <dbReference type="SAM" id="MobiDB-lite"/>
    </source>
</evidence>
<feature type="region of interest" description="Disordered" evidence="1">
    <location>
        <begin position="169"/>
        <end position="196"/>
    </location>
</feature>
<evidence type="ECO:0000313" key="3">
    <source>
        <dbReference type="Proteomes" id="UP000837857"/>
    </source>
</evidence>
<feature type="non-terminal residue" evidence="2">
    <location>
        <position position="361"/>
    </location>
</feature>
<protein>
    <submittedName>
        <fullName evidence="2">Uncharacterized protein</fullName>
    </submittedName>
</protein>
<feature type="region of interest" description="Disordered" evidence="1">
    <location>
        <begin position="306"/>
        <end position="334"/>
    </location>
</feature>
<gene>
    <name evidence="2" type="ORF">IPOD504_LOCUS13037</name>
</gene>
<dbReference type="Proteomes" id="UP000837857">
    <property type="component" value="Chromosome 30"/>
</dbReference>
<organism evidence="2 3">
    <name type="scientific">Iphiclides podalirius</name>
    <name type="common">scarce swallowtail</name>
    <dbReference type="NCBI Taxonomy" id="110791"/>
    <lineage>
        <taxon>Eukaryota</taxon>
        <taxon>Metazoa</taxon>
        <taxon>Ecdysozoa</taxon>
        <taxon>Arthropoda</taxon>
        <taxon>Hexapoda</taxon>
        <taxon>Insecta</taxon>
        <taxon>Pterygota</taxon>
        <taxon>Neoptera</taxon>
        <taxon>Endopterygota</taxon>
        <taxon>Lepidoptera</taxon>
        <taxon>Glossata</taxon>
        <taxon>Ditrysia</taxon>
        <taxon>Papilionoidea</taxon>
        <taxon>Papilionidae</taxon>
        <taxon>Papilioninae</taxon>
        <taxon>Iphiclides</taxon>
    </lineage>
</organism>
<keyword evidence="3" id="KW-1185">Reference proteome</keyword>
<feature type="region of interest" description="Disordered" evidence="1">
    <location>
        <begin position="256"/>
        <end position="282"/>
    </location>
</feature>
<accession>A0ABN8IVD0</accession>
<reference evidence="2" key="1">
    <citation type="submission" date="2022-03" db="EMBL/GenBank/DDBJ databases">
        <authorList>
            <person name="Martin H S."/>
        </authorList>
    </citation>
    <scope>NUCLEOTIDE SEQUENCE</scope>
</reference>
<proteinExistence type="predicted"/>
<name>A0ABN8IVD0_9NEOP</name>
<evidence type="ECO:0000313" key="2">
    <source>
        <dbReference type="EMBL" id="CAH2065103.1"/>
    </source>
</evidence>
<feature type="compositionally biased region" description="Basic and acidic residues" evidence="1">
    <location>
        <begin position="268"/>
        <end position="278"/>
    </location>
</feature>